<name>A0AAF0BQR4_9ACTN</name>
<feature type="transmembrane region" description="Helical" evidence="4">
    <location>
        <begin position="376"/>
        <end position="397"/>
    </location>
</feature>
<dbReference type="PANTHER" id="PTHR43630:SF1">
    <property type="entry name" value="POLY-BETA-1,6-N-ACETYL-D-GLUCOSAMINE SYNTHASE"/>
    <property type="match status" value="1"/>
</dbReference>
<reference evidence="5" key="1">
    <citation type="submission" date="2023-01" db="EMBL/GenBank/DDBJ databases">
        <title>The diversity of Class Acidimicrobiia in South China Sea sediment environments and the proposal of Iamia marina sp. nov., a novel species of the genus Iamia.</title>
        <authorList>
            <person name="He Y."/>
            <person name="Tian X."/>
        </authorList>
    </citation>
    <scope>NUCLEOTIDE SEQUENCE</scope>
    <source>
        <strain evidence="5">DSM 19957</strain>
    </source>
</reference>
<dbReference type="PANTHER" id="PTHR43630">
    <property type="entry name" value="POLY-BETA-1,6-N-ACETYL-D-GLUCOSAMINE SYNTHASE"/>
    <property type="match status" value="1"/>
</dbReference>
<protein>
    <submittedName>
        <fullName evidence="5">Glycosyltransferase family 2 protein</fullName>
    </submittedName>
</protein>
<dbReference type="RefSeq" id="WP_272734706.1">
    <property type="nucleotide sequence ID" value="NZ_CP116942.1"/>
</dbReference>
<feature type="transmembrane region" description="Helical" evidence="4">
    <location>
        <begin position="345"/>
        <end position="364"/>
    </location>
</feature>
<keyword evidence="6" id="KW-1185">Reference proteome</keyword>
<sequence length="495" mass="53705">MARDVLLGLLVVVAVAGAAPLLIGIYQYLLVGLHAHRHHLDETGPDLPRTAVLIPAWNEADVLATTIHQLMRLDYPRDRLVVVVVDDASTDATGEVLAALAAEHPGMVVHLRREDGGQGKAHTLNHGLRALLADGWMEALLVMDADVVYEPDSLRRMARHLADPEVGAVTAYIKEGSEGGSYLTRFVAYEYVTAQAAARRSQHAIGAIACLAGGAQLHSRANLEALGGQIDTSTLAEDTITTFETQRAGRKVVFEPHAVVWAEEPGDITGLWKQRLRWARGNVQVTRRYKGQWLRPSTVHRLGSVTFALLWFATLLLPVVMITSAAALVALWGLDRDLSTDAFRALWIVNALGFVFTTTFALLLDPSTTRRAWKEAVLFPGVISLFVILHACVPAVFRSAAGAATDLTGIRLGTEGSDLFLLAAYLWVAVCMPASWLAKRIDQAGFRRLAGVLVYVVGYGPILCAVTFAAYVAEARGAEQRWDKTVKTGKVAART</sequence>
<evidence type="ECO:0000313" key="5">
    <source>
        <dbReference type="EMBL" id="WCO65181.1"/>
    </source>
</evidence>
<feature type="transmembrane region" description="Helical" evidence="4">
    <location>
        <begin position="305"/>
        <end position="333"/>
    </location>
</feature>
<evidence type="ECO:0000256" key="1">
    <source>
        <dbReference type="ARBA" id="ARBA00006739"/>
    </source>
</evidence>
<dbReference type="AlphaFoldDB" id="A0AAF0BQR4"/>
<keyword evidence="3" id="KW-0808">Transferase</keyword>
<dbReference type="InterPro" id="IPR029044">
    <property type="entry name" value="Nucleotide-diphossugar_trans"/>
</dbReference>
<dbReference type="KEGG" id="ima:PO878_11795"/>
<dbReference type="CDD" id="cd06423">
    <property type="entry name" value="CESA_like"/>
    <property type="match status" value="1"/>
</dbReference>
<feature type="transmembrane region" description="Helical" evidence="4">
    <location>
        <begin position="417"/>
        <end position="437"/>
    </location>
</feature>
<dbReference type="Pfam" id="PF13641">
    <property type="entry name" value="Glyco_tranf_2_3"/>
    <property type="match status" value="1"/>
</dbReference>
<dbReference type="EMBL" id="CP116942">
    <property type="protein sequence ID" value="WCO65181.1"/>
    <property type="molecule type" value="Genomic_DNA"/>
</dbReference>
<keyword evidence="4" id="KW-1133">Transmembrane helix</keyword>
<dbReference type="Gene3D" id="3.90.550.10">
    <property type="entry name" value="Spore Coat Polysaccharide Biosynthesis Protein SpsA, Chain A"/>
    <property type="match status" value="1"/>
</dbReference>
<proteinExistence type="inferred from homology"/>
<dbReference type="SUPFAM" id="SSF53448">
    <property type="entry name" value="Nucleotide-diphospho-sugar transferases"/>
    <property type="match status" value="1"/>
</dbReference>
<evidence type="ECO:0000313" key="6">
    <source>
        <dbReference type="Proteomes" id="UP001216390"/>
    </source>
</evidence>
<keyword evidence="2" id="KW-0328">Glycosyltransferase</keyword>
<dbReference type="Proteomes" id="UP001216390">
    <property type="component" value="Chromosome"/>
</dbReference>
<keyword evidence="4" id="KW-0812">Transmembrane</keyword>
<keyword evidence="4" id="KW-0472">Membrane</keyword>
<evidence type="ECO:0000256" key="2">
    <source>
        <dbReference type="ARBA" id="ARBA00022676"/>
    </source>
</evidence>
<feature type="transmembrane region" description="Helical" evidence="4">
    <location>
        <begin position="6"/>
        <end position="29"/>
    </location>
</feature>
<evidence type="ECO:0000256" key="3">
    <source>
        <dbReference type="ARBA" id="ARBA00022679"/>
    </source>
</evidence>
<feature type="transmembrane region" description="Helical" evidence="4">
    <location>
        <begin position="449"/>
        <end position="473"/>
    </location>
</feature>
<gene>
    <name evidence="5" type="ORF">PO878_11795</name>
</gene>
<accession>A0AAF0BQR4</accession>
<evidence type="ECO:0000256" key="4">
    <source>
        <dbReference type="SAM" id="Phobius"/>
    </source>
</evidence>
<comment type="similarity">
    <text evidence="1">Belongs to the glycosyltransferase 2 family.</text>
</comment>
<dbReference type="GO" id="GO:0016757">
    <property type="term" value="F:glycosyltransferase activity"/>
    <property type="evidence" value="ECO:0007669"/>
    <property type="project" value="UniProtKB-KW"/>
</dbReference>
<organism evidence="5 6">
    <name type="scientific">Iamia majanohamensis</name>
    <dbReference type="NCBI Taxonomy" id="467976"/>
    <lineage>
        <taxon>Bacteria</taxon>
        <taxon>Bacillati</taxon>
        <taxon>Actinomycetota</taxon>
        <taxon>Acidimicrobiia</taxon>
        <taxon>Acidimicrobiales</taxon>
        <taxon>Iamiaceae</taxon>
        <taxon>Iamia</taxon>
    </lineage>
</organism>